<dbReference type="Proteomes" id="UP000054928">
    <property type="component" value="Unassembled WGS sequence"/>
</dbReference>
<keyword evidence="2" id="KW-1185">Reference proteome</keyword>
<reference evidence="2" key="1">
    <citation type="submission" date="2014-09" db="EMBL/GenBank/DDBJ databases">
        <authorList>
            <person name="Sharma Rahul"/>
            <person name="Thines Marco"/>
        </authorList>
    </citation>
    <scope>NUCLEOTIDE SEQUENCE [LARGE SCALE GENOMIC DNA]</scope>
</reference>
<proteinExistence type="predicted"/>
<sequence>MLGECPHLLTPHNVDKTYSFNARVEPYTPWYCRQTIKLWAKLSYWHDLSCANSFVNSTTNHGISAHEALWGECCEPILLFDLGAGCG</sequence>
<dbReference type="RefSeq" id="XP_024582399.1">
    <property type="nucleotide sequence ID" value="XM_024716841.1"/>
</dbReference>
<protein>
    <submittedName>
        <fullName evidence="1">Uncharacterized protein</fullName>
    </submittedName>
</protein>
<name>A0A0P1AXJ3_PLAHL</name>
<organism evidence="1 2">
    <name type="scientific">Plasmopara halstedii</name>
    <name type="common">Downy mildew of sunflower</name>
    <dbReference type="NCBI Taxonomy" id="4781"/>
    <lineage>
        <taxon>Eukaryota</taxon>
        <taxon>Sar</taxon>
        <taxon>Stramenopiles</taxon>
        <taxon>Oomycota</taxon>
        <taxon>Peronosporomycetes</taxon>
        <taxon>Peronosporales</taxon>
        <taxon>Peronosporaceae</taxon>
        <taxon>Plasmopara</taxon>
    </lineage>
</organism>
<evidence type="ECO:0000313" key="2">
    <source>
        <dbReference type="Proteomes" id="UP000054928"/>
    </source>
</evidence>
<accession>A0A0P1AXJ3</accession>
<dbReference type="EMBL" id="CCYD01001884">
    <property type="protein sequence ID" value="CEG46030.1"/>
    <property type="molecule type" value="Genomic_DNA"/>
</dbReference>
<dbReference type="GeneID" id="36397412"/>
<dbReference type="AlphaFoldDB" id="A0A0P1AXJ3"/>
<evidence type="ECO:0000313" key="1">
    <source>
        <dbReference type="EMBL" id="CEG46030.1"/>
    </source>
</evidence>